<feature type="domain" description="M23ase beta-sheet core" evidence="2">
    <location>
        <begin position="174"/>
        <end position="268"/>
    </location>
</feature>
<proteinExistence type="predicted"/>
<dbReference type="EC" id="3.4.24.-" evidence="3"/>
<reference evidence="4" key="1">
    <citation type="journal article" date="2019" name="Int. J. Syst. Evol. Microbiol.">
        <title>The Global Catalogue of Microorganisms (GCM) 10K type strain sequencing project: providing services to taxonomists for standard genome sequencing and annotation.</title>
        <authorList>
            <consortium name="The Broad Institute Genomics Platform"/>
            <consortium name="The Broad Institute Genome Sequencing Center for Infectious Disease"/>
            <person name="Wu L."/>
            <person name="Ma J."/>
        </authorList>
    </citation>
    <scope>NUCLEOTIDE SEQUENCE [LARGE SCALE GENOMIC DNA]</scope>
    <source>
        <strain evidence="4">KCTC 42211</strain>
    </source>
</reference>
<evidence type="ECO:0000256" key="1">
    <source>
        <dbReference type="SAM" id="SignalP"/>
    </source>
</evidence>
<keyword evidence="1" id="KW-0732">Signal</keyword>
<accession>A0ABV7UQJ2</accession>
<gene>
    <name evidence="3" type="ORF">ACFOM9_03820</name>
</gene>
<keyword evidence="4" id="KW-1185">Reference proteome</keyword>
<dbReference type="GO" id="GO:0016787">
    <property type="term" value="F:hydrolase activity"/>
    <property type="evidence" value="ECO:0007669"/>
    <property type="project" value="UniProtKB-KW"/>
</dbReference>
<feature type="chain" id="PRO_5046949216" evidence="1">
    <location>
        <begin position="16"/>
        <end position="276"/>
    </location>
</feature>
<dbReference type="InterPro" id="IPR011055">
    <property type="entry name" value="Dup_hybrid_motif"/>
</dbReference>
<dbReference type="RefSeq" id="WP_386706325.1">
    <property type="nucleotide sequence ID" value="NZ_JBHRYF010000001.1"/>
</dbReference>
<dbReference type="PANTHER" id="PTHR21666:SF285">
    <property type="entry name" value="M23 FAMILY METALLOPEPTIDASE"/>
    <property type="match status" value="1"/>
</dbReference>
<organism evidence="3 4">
    <name type="scientific">Luteimonas notoginsengisoli</name>
    <dbReference type="NCBI Taxonomy" id="1578200"/>
    <lineage>
        <taxon>Bacteria</taxon>
        <taxon>Pseudomonadati</taxon>
        <taxon>Pseudomonadota</taxon>
        <taxon>Gammaproteobacteria</taxon>
        <taxon>Lysobacterales</taxon>
        <taxon>Lysobacteraceae</taxon>
        <taxon>Luteimonas</taxon>
    </lineage>
</organism>
<dbReference type="SUPFAM" id="SSF51261">
    <property type="entry name" value="Duplicated hybrid motif"/>
    <property type="match status" value="1"/>
</dbReference>
<dbReference type="Proteomes" id="UP001595724">
    <property type="component" value="Unassembled WGS sequence"/>
</dbReference>
<dbReference type="Gene3D" id="2.70.70.10">
    <property type="entry name" value="Glucose Permease (Domain IIA)"/>
    <property type="match status" value="1"/>
</dbReference>
<evidence type="ECO:0000313" key="4">
    <source>
        <dbReference type="Proteomes" id="UP001595724"/>
    </source>
</evidence>
<comment type="caution">
    <text evidence="3">The sequence shown here is derived from an EMBL/GenBank/DDBJ whole genome shotgun (WGS) entry which is preliminary data.</text>
</comment>
<evidence type="ECO:0000313" key="3">
    <source>
        <dbReference type="EMBL" id="MFC3659207.1"/>
    </source>
</evidence>
<dbReference type="InterPro" id="IPR016047">
    <property type="entry name" value="M23ase_b-sheet_dom"/>
</dbReference>
<keyword evidence="3" id="KW-0378">Hydrolase</keyword>
<protein>
    <submittedName>
        <fullName evidence="3">M23 family metallopeptidase</fullName>
        <ecNumber evidence="3">3.4.24.-</ecNumber>
    </submittedName>
</protein>
<dbReference type="Pfam" id="PF01551">
    <property type="entry name" value="Peptidase_M23"/>
    <property type="match status" value="1"/>
</dbReference>
<sequence>MTLLALLLATLPAIARTGAPAMPQSGEDGIVFPASTSQGALVFGKVPAGSVVRYAERELRPTPYGTVVFGVDRQEVGPLRLEVLRPDGTTVMETIAVDARDWPLERVDGVPPKTVNPPPAIAERIRREQALVTEARTRDDQRADFAAPFQWPVQGRISGRFGSGRVYNGQPGAGHSGMDIAAPTGTPVKAPAAGVVTFSDDLYLTGGTIVLDHGHGVSSNFLHLSRMDVKPGDRVLQEQVIGAVGATGRATGPHLHWGMNWFDVRVDPLLVLERTQ</sequence>
<dbReference type="CDD" id="cd12797">
    <property type="entry name" value="M23_peptidase"/>
    <property type="match status" value="1"/>
</dbReference>
<name>A0ABV7UQJ2_9GAMM</name>
<dbReference type="EMBL" id="JBHRYF010000001">
    <property type="protein sequence ID" value="MFC3659207.1"/>
    <property type="molecule type" value="Genomic_DNA"/>
</dbReference>
<feature type="signal peptide" evidence="1">
    <location>
        <begin position="1"/>
        <end position="15"/>
    </location>
</feature>
<evidence type="ECO:0000259" key="2">
    <source>
        <dbReference type="Pfam" id="PF01551"/>
    </source>
</evidence>
<dbReference type="PANTHER" id="PTHR21666">
    <property type="entry name" value="PEPTIDASE-RELATED"/>
    <property type="match status" value="1"/>
</dbReference>
<dbReference type="InterPro" id="IPR050570">
    <property type="entry name" value="Cell_wall_metabolism_enzyme"/>
</dbReference>